<dbReference type="InterPro" id="IPR053149">
    <property type="entry name" value="TPK"/>
</dbReference>
<dbReference type="STRING" id="1533.SAMN05443638_10611"/>
<name>A0A1M4UUJ5_9CLOT</name>
<dbReference type="SUPFAM" id="SSF63999">
    <property type="entry name" value="Thiamin pyrophosphokinase, catalytic domain"/>
    <property type="match status" value="1"/>
</dbReference>
<dbReference type="InterPro" id="IPR006282">
    <property type="entry name" value="Thi_PPkinase"/>
</dbReference>
<dbReference type="Pfam" id="PF04265">
    <property type="entry name" value="TPK_B1_binding"/>
    <property type="match status" value="1"/>
</dbReference>
<dbReference type="OrthoDB" id="9804377at2"/>
<dbReference type="RefSeq" id="WP_072893836.1">
    <property type="nucleotide sequence ID" value="NZ_FQVM01000006.1"/>
</dbReference>
<dbReference type="EMBL" id="FQVM01000006">
    <property type="protein sequence ID" value="SHE60355.1"/>
    <property type="molecule type" value="Genomic_DNA"/>
</dbReference>
<keyword evidence="4" id="KW-0067">ATP-binding</keyword>
<protein>
    <recommendedName>
        <fullName evidence="5">Thiamine diphosphokinase</fullName>
        <ecNumber evidence="5">2.7.6.2</ecNumber>
    </recommendedName>
</protein>
<proteinExistence type="predicted"/>
<keyword evidence="8" id="KW-1185">Reference proteome</keyword>
<dbReference type="Pfam" id="PF04263">
    <property type="entry name" value="TPK_catalytic"/>
    <property type="match status" value="1"/>
</dbReference>
<gene>
    <name evidence="7" type="ORF">SAMN05443638_10611</name>
</gene>
<keyword evidence="2" id="KW-0547">Nucleotide-binding</keyword>
<evidence type="ECO:0000256" key="5">
    <source>
        <dbReference type="NCBIfam" id="TIGR01378"/>
    </source>
</evidence>
<feature type="domain" description="Thiamin pyrophosphokinase thiamin-binding" evidence="6">
    <location>
        <begin position="144"/>
        <end position="203"/>
    </location>
</feature>
<evidence type="ECO:0000256" key="2">
    <source>
        <dbReference type="ARBA" id="ARBA00022741"/>
    </source>
</evidence>
<evidence type="ECO:0000256" key="3">
    <source>
        <dbReference type="ARBA" id="ARBA00022777"/>
    </source>
</evidence>
<dbReference type="PANTHER" id="PTHR41299:SF1">
    <property type="entry name" value="THIAMINE PYROPHOSPHOKINASE"/>
    <property type="match status" value="1"/>
</dbReference>
<accession>A0A1M4UUJ5</accession>
<evidence type="ECO:0000259" key="6">
    <source>
        <dbReference type="SMART" id="SM00983"/>
    </source>
</evidence>
<dbReference type="Gene3D" id="3.40.50.10240">
    <property type="entry name" value="Thiamin pyrophosphokinase, catalytic domain"/>
    <property type="match status" value="1"/>
</dbReference>
<dbReference type="NCBIfam" id="TIGR01378">
    <property type="entry name" value="thi_PPkinase"/>
    <property type="match status" value="1"/>
</dbReference>
<dbReference type="PANTHER" id="PTHR41299">
    <property type="entry name" value="THIAMINE PYROPHOSPHOKINASE"/>
    <property type="match status" value="1"/>
</dbReference>
<dbReference type="SMART" id="SM00983">
    <property type="entry name" value="TPK_B1_binding"/>
    <property type="match status" value="1"/>
</dbReference>
<dbReference type="EC" id="2.7.6.2" evidence="5"/>
<sequence length="209" mass="23720">MRALIVSGGYKPSNKMFLDEVKKAQYLIAADRGAEVFIKNNIKPDLVVGDFDSIGEEFKESLKDFNLVKFNPEKDFTDSEIAFNKALEKGVKEIVLLGVTGSRLDHAFGNIGLLKKALDKNIKAYIKDNNNIIFLTNKPINLKGTYGQTISFHAYCDIVKKFNIRKAKYSLYDYDLHLGESRAISNEFLNEDIEITFEEGIIMVVYSRD</sequence>
<dbReference type="InterPro" id="IPR036759">
    <property type="entry name" value="TPK_catalytic_sf"/>
</dbReference>
<evidence type="ECO:0000256" key="1">
    <source>
        <dbReference type="ARBA" id="ARBA00022679"/>
    </source>
</evidence>
<dbReference type="GO" id="GO:0009229">
    <property type="term" value="P:thiamine diphosphate biosynthetic process"/>
    <property type="evidence" value="ECO:0007669"/>
    <property type="project" value="InterPro"/>
</dbReference>
<dbReference type="GO" id="GO:0030975">
    <property type="term" value="F:thiamine binding"/>
    <property type="evidence" value="ECO:0007669"/>
    <property type="project" value="InterPro"/>
</dbReference>
<reference evidence="7 8" key="1">
    <citation type="submission" date="2016-11" db="EMBL/GenBank/DDBJ databases">
        <authorList>
            <person name="Jaros S."/>
            <person name="Januszkiewicz K."/>
            <person name="Wedrychowicz H."/>
        </authorList>
    </citation>
    <scope>NUCLEOTIDE SEQUENCE [LARGE SCALE GENOMIC DNA]</scope>
    <source>
        <strain evidence="7 8">DSM 2631</strain>
    </source>
</reference>
<keyword evidence="1" id="KW-0808">Transferase</keyword>
<dbReference type="CDD" id="cd07995">
    <property type="entry name" value="TPK"/>
    <property type="match status" value="1"/>
</dbReference>
<dbReference type="GO" id="GO:0005524">
    <property type="term" value="F:ATP binding"/>
    <property type="evidence" value="ECO:0007669"/>
    <property type="project" value="UniProtKB-KW"/>
</dbReference>
<evidence type="ECO:0000256" key="4">
    <source>
        <dbReference type="ARBA" id="ARBA00022840"/>
    </source>
</evidence>
<dbReference type="InterPro" id="IPR007373">
    <property type="entry name" value="Thiamin_PyroPKinase_B1-bd"/>
</dbReference>
<keyword evidence="3 7" id="KW-0418">Kinase</keyword>
<dbReference type="GO" id="GO:0016301">
    <property type="term" value="F:kinase activity"/>
    <property type="evidence" value="ECO:0007669"/>
    <property type="project" value="UniProtKB-KW"/>
</dbReference>
<dbReference type="Proteomes" id="UP000184035">
    <property type="component" value="Unassembled WGS sequence"/>
</dbReference>
<dbReference type="GO" id="GO:0006772">
    <property type="term" value="P:thiamine metabolic process"/>
    <property type="evidence" value="ECO:0007669"/>
    <property type="project" value="UniProtKB-UniRule"/>
</dbReference>
<evidence type="ECO:0000313" key="8">
    <source>
        <dbReference type="Proteomes" id="UP000184035"/>
    </source>
</evidence>
<dbReference type="AlphaFoldDB" id="A0A1M4UUJ5"/>
<evidence type="ECO:0000313" key="7">
    <source>
        <dbReference type="EMBL" id="SHE60355.1"/>
    </source>
</evidence>
<organism evidence="7 8">
    <name type="scientific">Clostridium fallax</name>
    <dbReference type="NCBI Taxonomy" id="1533"/>
    <lineage>
        <taxon>Bacteria</taxon>
        <taxon>Bacillati</taxon>
        <taxon>Bacillota</taxon>
        <taxon>Clostridia</taxon>
        <taxon>Eubacteriales</taxon>
        <taxon>Clostridiaceae</taxon>
        <taxon>Clostridium</taxon>
    </lineage>
</organism>
<dbReference type="GO" id="GO:0004788">
    <property type="term" value="F:thiamine diphosphokinase activity"/>
    <property type="evidence" value="ECO:0007669"/>
    <property type="project" value="UniProtKB-UniRule"/>
</dbReference>
<dbReference type="InterPro" id="IPR007371">
    <property type="entry name" value="TPK_catalytic"/>
</dbReference>